<dbReference type="AlphaFoldDB" id="A0A1S2Q8Q6"/>
<accession>A0A1S2Q8Q6</accession>
<gene>
    <name evidence="2" type="ORF">BIV23_24975</name>
</gene>
<feature type="domain" description="N-acetyltransferase" evidence="1">
    <location>
        <begin position="6"/>
        <end position="169"/>
    </location>
</feature>
<dbReference type="Pfam" id="PF00583">
    <property type="entry name" value="Acetyltransf_1"/>
    <property type="match status" value="1"/>
</dbReference>
<dbReference type="Gene3D" id="3.40.630.30">
    <property type="match status" value="1"/>
</dbReference>
<dbReference type="OrthoDB" id="3173333at2"/>
<reference evidence="2 3" key="1">
    <citation type="submission" date="2016-10" db="EMBL/GenBank/DDBJ databases">
        <title>Genome sequence of Streptomyces sp. MUSC 1.</title>
        <authorList>
            <person name="Lee L.-H."/>
            <person name="Ser H.-L."/>
            <person name="Law J.W.-F."/>
        </authorList>
    </citation>
    <scope>NUCLEOTIDE SEQUENCE [LARGE SCALE GENOMIC DNA]</scope>
    <source>
        <strain evidence="2 3">MUSC 1</strain>
    </source>
</reference>
<protein>
    <submittedName>
        <fullName evidence="2">GNAT family N-acetyltransferase</fullName>
    </submittedName>
</protein>
<comment type="caution">
    <text evidence="2">The sequence shown here is derived from an EMBL/GenBank/DDBJ whole genome shotgun (WGS) entry which is preliminary data.</text>
</comment>
<keyword evidence="2" id="KW-0808">Transferase</keyword>
<evidence type="ECO:0000313" key="3">
    <source>
        <dbReference type="Proteomes" id="UP000179642"/>
    </source>
</evidence>
<dbReference type="PROSITE" id="PS51186">
    <property type="entry name" value="GNAT"/>
    <property type="match status" value="1"/>
</dbReference>
<dbReference type="RefSeq" id="WP_071383186.1">
    <property type="nucleotide sequence ID" value="NZ_MLYO01000041.1"/>
</dbReference>
<keyword evidence="3" id="KW-1185">Reference proteome</keyword>
<name>A0A1S2Q8Q6_9ACTN</name>
<dbReference type="GO" id="GO:0016747">
    <property type="term" value="F:acyltransferase activity, transferring groups other than amino-acyl groups"/>
    <property type="evidence" value="ECO:0007669"/>
    <property type="project" value="InterPro"/>
</dbReference>
<sequence>MTAPQVVVRPATSADLQAVADIYAYYVRHTVATFEETPPTVADWQDRLDGLTGRRLPFLVATSDGAITGFALAAPWRPKPAYRSTVEDTVYLAPDAVGRGMGTALLDAVVTGSARAGMRQMIAVIADTGNDASRALHRRFGFADAGHLVRVGHKHGRWVDTFLMQRELTTEHVRR</sequence>
<dbReference type="InterPro" id="IPR016181">
    <property type="entry name" value="Acyl_CoA_acyltransferase"/>
</dbReference>
<organism evidence="2 3">
    <name type="scientific">Streptomyces monashensis</name>
    <dbReference type="NCBI Taxonomy" id="1678012"/>
    <lineage>
        <taxon>Bacteria</taxon>
        <taxon>Bacillati</taxon>
        <taxon>Actinomycetota</taxon>
        <taxon>Actinomycetes</taxon>
        <taxon>Kitasatosporales</taxon>
        <taxon>Streptomycetaceae</taxon>
        <taxon>Streptomyces</taxon>
    </lineage>
</organism>
<dbReference type="SUPFAM" id="SSF55729">
    <property type="entry name" value="Acyl-CoA N-acyltransferases (Nat)"/>
    <property type="match status" value="1"/>
</dbReference>
<proteinExistence type="predicted"/>
<evidence type="ECO:0000259" key="1">
    <source>
        <dbReference type="PROSITE" id="PS51186"/>
    </source>
</evidence>
<dbReference type="InterPro" id="IPR000182">
    <property type="entry name" value="GNAT_dom"/>
</dbReference>
<evidence type="ECO:0000313" key="2">
    <source>
        <dbReference type="EMBL" id="OIK02113.1"/>
    </source>
</evidence>
<dbReference type="EMBL" id="MLYO01000041">
    <property type="protein sequence ID" value="OIK02113.1"/>
    <property type="molecule type" value="Genomic_DNA"/>
</dbReference>
<dbReference type="PANTHER" id="PTHR43072">
    <property type="entry name" value="N-ACETYLTRANSFERASE"/>
    <property type="match status" value="1"/>
</dbReference>
<dbReference type="Proteomes" id="UP000179642">
    <property type="component" value="Unassembled WGS sequence"/>
</dbReference>
<dbReference type="CDD" id="cd04301">
    <property type="entry name" value="NAT_SF"/>
    <property type="match status" value="1"/>
</dbReference>
<dbReference type="PANTHER" id="PTHR43072:SF8">
    <property type="entry name" value="ACYLTRANSFERASE FABY-RELATED"/>
    <property type="match status" value="1"/>
</dbReference>